<dbReference type="InterPro" id="IPR001818">
    <property type="entry name" value="Pept_M10_metallopeptidase"/>
</dbReference>
<dbReference type="InterPro" id="IPR024079">
    <property type="entry name" value="MetalloPept_cat_dom_sf"/>
</dbReference>
<organism evidence="6 7">
    <name type="scientific">Brevibacillus aydinogluensis</name>
    <dbReference type="NCBI Taxonomy" id="927786"/>
    <lineage>
        <taxon>Bacteria</taxon>
        <taxon>Bacillati</taxon>
        <taxon>Bacillota</taxon>
        <taxon>Bacilli</taxon>
        <taxon>Bacillales</taxon>
        <taxon>Paenibacillaceae</taxon>
        <taxon>Brevibacillus</taxon>
    </lineage>
</organism>
<name>A0AA48RHG8_9BACL</name>
<dbReference type="Pfam" id="PF00413">
    <property type="entry name" value="Peptidase_M10"/>
    <property type="match status" value="1"/>
</dbReference>
<dbReference type="AlphaFoldDB" id="A0AA48RHG8"/>
<accession>A0AA48RHG8</accession>
<evidence type="ECO:0000256" key="2">
    <source>
        <dbReference type="ARBA" id="ARBA00022723"/>
    </source>
</evidence>
<evidence type="ECO:0000313" key="7">
    <source>
        <dbReference type="Proteomes" id="UP001189619"/>
    </source>
</evidence>
<dbReference type="GO" id="GO:0031012">
    <property type="term" value="C:extracellular matrix"/>
    <property type="evidence" value="ECO:0007669"/>
    <property type="project" value="InterPro"/>
</dbReference>
<gene>
    <name evidence="6" type="ORF">BSPP4475_08320</name>
</gene>
<evidence type="ECO:0000256" key="3">
    <source>
        <dbReference type="ARBA" id="ARBA00022801"/>
    </source>
</evidence>
<dbReference type="GO" id="GO:0008270">
    <property type="term" value="F:zinc ion binding"/>
    <property type="evidence" value="ECO:0007669"/>
    <property type="project" value="InterPro"/>
</dbReference>
<reference evidence="6" key="1">
    <citation type="submission" date="2023-07" db="EMBL/GenBank/DDBJ databases">
        <authorList>
            <person name="Ivanov I."/>
            <person name="Teneva D."/>
            <person name="Stoikov I."/>
        </authorList>
    </citation>
    <scope>NUCLEOTIDE SEQUENCE</scope>
    <source>
        <strain evidence="6">4475</strain>
    </source>
</reference>
<keyword evidence="1" id="KW-0645">Protease</keyword>
<sequence>MRKRIKTLCIVSIVLSTVSFSGISMAYNLAGWRFFKCSTCSTAYPTYKWGDRLDSGESLLKTAWKEAISDWERVQSKVDFSYNSESNSVLNSWYESGSSILGRMTTYRTLNYVSEFIGELNAGHPKITETNYARSTANHELGHAMGLDHTSNGSIMDSNRDRSVVYTPQKDDINGINAIYK</sequence>
<dbReference type="RefSeq" id="WP_304415396.1">
    <property type="nucleotide sequence ID" value="NZ_OY569118.1"/>
</dbReference>
<dbReference type="KEGG" id="bayd:BSPP4475_08320"/>
<evidence type="ECO:0000256" key="4">
    <source>
        <dbReference type="ARBA" id="ARBA00022833"/>
    </source>
</evidence>
<dbReference type="SUPFAM" id="SSF55486">
    <property type="entry name" value="Metalloproteases ('zincins'), catalytic domain"/>
    <property type="match status" value="1"/>
</dbReference>
<feature type="domain" description="Peptidase M10 metallopeptidase" evidence="5">
    <location>
        <begin position="132"/>
        <end position="180"/>
    </location>
</feature>
<dbReference type="GO" id="GO:0004222">
    <property type="term" value="F:metalloendopeptidase activity"/>
    <property type="evidence" value="ECO:0007669"/>
    <property type="project" value="InterPro"/>
</dbReference>
<keyword evidence="2" id="KW-0479">Metal-binding</keyword>
<protein>
    <submittedName>
        <fullName evidence="6">Peptidase-M10 domain-containing protein</fullName>
    </submittedName>
</protein>
<keyword evidence="7" id="KW-1185">Reference proteome</keyword>
<dbReference type="Proteomes" id="UP001189619">
    <property type="component" value="Chromosome"/>
</dbReference>
<proteinExistence type="predicted"/>
<keyword evidence="3" id="KW-0378">Hydrolase</keyword>
<evidence type="ECO:0000259" key="5">
    <source>
        <dbReference type="Pfam" id="PF00413"/>
    </source>
</evidence>
<dbReference type="Gene3D" id="3.40.390.10">
    <property type="entry name" value="Collagenase (Catalytic Domain)"/>
    <property type="match status" value="1"/>
</dbReference>
<evidence type="ECO:0000256" key="1">
    <source>
        <dbReference type="ARBA" id="ARBA00022670"/>
    </source>
</evidence>
<dbReference type="GO" id="GO:0006508">
    <property type="term" value="P:proteolysis"/>
    <property type="evidence" value="ECO:0007669"/>
    <property type="project" value="UniProtKB-KW"/>
</dbReference>
<dbReference type="EMBL" id="OY569118">
    <property type="protein sequence ID" value="CAJ1002317.1"/>
    <property type="molecule type" value="Genomic_DNA"/>
</dbReference>
<evidence type="ECO:0000313" key="6">
    <source>
        <dbReference type="EMBL" id="CAJ1002317.1"/>
    </source>
</evidence>
<keyword evidence="4" id="KW-0862">Zinc</keyword>